<keyword evidence="4" id="KW-1185">Reference proteome</keyword>
<comment type="caution">
    <text evidence="3">The sequence shown here is derived from an EMBL/GenBank/DDBJ whole genome shotgun (WGS) entry which is preliminary data.</text>
</comment>
<evidence type="ECO:0000313" key="3">
    <source>
        <dbReference type="EMBL" id="ORZ13518.1"/>
    </source>
</evidence>
<dbReference type="InterPro" id="IPR001810">
    <property type="entry name" value="F-box_dom"/>
</dbReference>
<evidence type="ECO:0000256" key="1">
    <source>
        <dbReference type="SAM" id="MobiDB-lite"/>
    </source>
</evidence>
<dbReference type="GO" id="GO:0031146">
    <property type="term" value="P:SCF-dependent proteasomal ubiquitin-dependent protein catabolic process"/>
    <property type="evidence" value="ECO:0007669"/>
    <property type="project" value="TreeGrafter"/>
</dbReference>
<name>A0A1X2IC51_9FUNG</name>
<dbReference type="AlphaFoldDB" id="A0A1X2IC51"/>
<feature type="region of interest" description="Disordered" evidence="1">
    <location>
        <begin position="223"/>
        <end position="242"/>
    </location>
</feature>
<dbReference type="Proteomes" id="UP000193560">
    <property type="component" value="Unassembled WGS sequence"/>
</dbReference>
<dbReference type="InterPro" id="IPR032675">
    <property type="entry name" value="LRR_dom_sf"/>
</dbReference>
<feature type="compositionally biased region" description="Low complexity" evidence="1">
    <location>
        <begin position="224"/>
        <end position="242"/>
    </location>
</feature>
<gene>
    <name evidence="3" type="ORF">BCR42DRAFT_418478</name>
</gene>
<dbReference type="SMART" id="SM00367">
    <property type="entry name" value="LRR_CC"/>
    <property type="match status" value="5"/>
</dbReference>
<proteinExistence type="predicted"/>
<dbReference type="SUPFAM" id="SSF81383">
    <property type="entry name" value="F-box domain"/>
    <property type="match status" value="1"/>
</dbReference>
<dbReference type="Gene3D" id="3.80.10.10">
    <property type="entry name" value="Ribonuclease Inhibitor"/>
    <property type="match status" value="2"/>
</dbReference>
<feature type="compositionally biased region" description="Acidic residues" evidence="1">
    <location>
        <begin position="403"/>
        <end position="432"/>
    </location>
</feature>
<sequence>MIHLDHLPVELLSLIVTNIDHKGLYHCALVNKQLHAATIPVLWRSPKVDDGSSILRITKGLSLARSSLGLYIRKLCFDKELLDSALLLFLDHATLLEELTILHAELISDKSIQQLSRRCPQLKKLRLYNANITHRSVHYLGQRCHHLRELALKGCHRLLPITLLPFADCPLEYLDLSECRWLTVEDTALDLVQFNRLTHLELVCCRTINLKFIQQLLPPPSPPSLDGSIQSSLSSSSTTTTTTTNVNATTISTSTPLPLLTYFAITGTPDINDHVITPFIKSHTALESLHLLKCSITDATLDTISTYLPTTIHALGLFGCENITSHAVRKLIRACPHLLMIGLENCLLPLHAFPEVTGRDGRYVQILGYADIMAIRSNPDTTTTTTTNSTVEEEEGIMHINDGDNDMDMDDDGNNNNNNDDDDDGNDNDNDMNMDAGNDDMNHNLEQTTAVPPQGNEINDGMDEVRALVLSLADNTHYSI</sequence>
<dbReference type="GO" id="GO:0019005">
    <property type="term" value="C:SCF ubiquitin ligase complex"/>
    <property type="evidence" value="ECO:0007669"/>
    <property type="project" value="TreeGrafter"/>
</dbReference>
<dbReference type="OrthoDB" id="10257471at2759"/>
<dbReference type="STRING" id="90262.A0A1X2IC51"/>
<organism evidence="3 4">
    <name type="scientific">Absidia repens</name>
    <dbReference type="NCBI Taxonomy" id="90262"/>
    <lineage>
        <taxon>Eukaryota</taxon>
        <taxon>Fungi</taxon>
        <taxon>Fungi incertae sedis</taxon>
        <taxon>Mucoromycota</taxon>
        <taxon>Mucoromycotina</taxon>
        <taxon>Mucoromycetes</taxon>
        <taxon>Mucorales</taxon>
        <taxon>Cunninghamellaceae</taxon>
        <taxon>Absidia</taxon>
    </lineage>
</organism>
<evidence type="ECO:0000259" key="2">
    <source>
        <dbReference type="Pfam" id="PF12937"/>
    </source>
</evidence>
<reference evidence="3 4" key="1">
    <citation type="submission" date="2016-07" db="EMBL/GenBank/DDBJ databases">
        <title>Pervasive Adenine N6-methylation of Active Genes in Fungi.</title>
        <authorList>
            <consortium name="DOE Joint Genome Institute"/>
            <person name="Mondo S.J."/>
            <person name="Dannebaum R.O."/>
            <person name="Kuo R.C."/>
            <person name="Labutti K."/>
            <person name="Haridas S."/>
            <person name="Kuo A."/>
            <person name="Salamov A."/>
            <person name="Ahrendt S.R."/>
            <person name="Lipzen A."/>
            <person name="Sullivan W."/>
            <person name="Andreopoulos W.B."/>
            <person name="Clum A."/>
            <person name="Lindquist E."/>
            <person name="Daum C."/>
            <person name="Ramamoorthy G.K."/>
            <person name="Gryganskyi A."/>
            <person name="Culley D."/>
            <person name="Magnuson J.K."/>
            <person name="James T.Y."/>
            <person name="O'Malley M.A."/>
            <person name="Stajich J.E."/>
            <person name="Spatafora J.W."/>
            <person name="Visel A."/>
            <person name="Grigoriev I.V."/>
        </authorList>
    </citation>
    <scope>NUCLEOTIDE SEQUENCE [LARGE SCALE GENOMIC DNA]</scope>
    <source>
        <strain evidence="3 4">NRRL 1336</strain>
    </source>
</reference>
<dbReference type="InterPro" id="IPR036047">
    <property type="entry name" value="F-box-like_dom_sf"/>
</dbReference>
<evidence type="ECO:0000313" key="4">
    <source>
        <dbReference type="Proteomes" id="UP000193560"/>
    </source>
</evidence>
<dbReference type="InterPro" id="IPR006553">
    <property type="entry name" value="Leu-rich_rpt_Cys-con_subtyp"/>
</dbReference>
<protein>
    <recommendedName>
        <fullName evidence="2">F-box domain-containing protein</fullName>
    </recommendedName>
</protein>
<feature type="region of interest" description="Disordered" evidence="1">
    <location>
        <begin position="400"/>
        <end position="456"/>
    </location>
</feature>
<feature type="domain" description="F-box" evidence="2">
    <location>
        <begin position="4"/>
        <end position="46"/>
    </location>
</feature>
<dbReference type="EMBL" id="MCGE01000016">
    <property type="protein sequence ID" value="ORZ13518.1"/>
    <property type="molecule type" value="Genomic_DNA"/>
</dbReference>
<dbReference type="PANTHER" id="PTHR13318:SF247">
    <property type="entry name" value="GH16156P"/>
    <property type="match status" value="1"/>
</dbReference>
<dbReference type="PANTHER" id="PTHR13318">
    <property type="entry name" value="PARTNER OF PAIRED, ISOFORM B-RELATED"/>
    <property type="match status" value="1"/>
</dbReference>
<dbReference type="Pfam" id="PF12937">
    <property type="entry name" value="F-box-like"/>
    <property type="match status" value="1"/>
</dbReference>
<dbReference type="SUPFAM" id="SSF52047">
    <property type="entry name" value="RNI-like"/>
    <property type="match status" value="1"/>
</dbReference>
<accession>A0A1X2IC51</accession>